<name>A0A158ERC9_9BURK</name>
<reference evidence="2 3" key="1">
    <citation type="submission" date="2016-01" db="EMBL/GenBank/DDBJ databases">
        <authorList>
            <person name="Oliw E.H."/>
        </authorList>
    </citation>
    <scope>NUCLEOTIDE SEQUENCE [LARGE SCALE GENOMIC DNA]</scope>
    <source>
        <strain evidence="2">LMG 27134</strain>
    </source>
</reference>
<keyword evidence="1" id="KW-0472">Membrane</keyword>
<accession>A0A158ERC9</accession>
<organism evidence="2 3">
    <name type="scientific">Caballeronia udeis</name>
    <dbReference type="NCBI Taxonomy" id="1232866"/>
    <lineage>
        <taxon>Bacteria</taxon>
        <taxon>Pseudomonadati</taxon>
        <taxon>Pseudomonadota</taxon>
        <taxon>Betaproteobacteria</taxon>
        <taxon>Burkholderiales</taxon>
        <taxon>Burkholderiaceae</taxon>
        <taxon>Caballeronia</taxon>
    </lineage>
</organism>
<gene>
    <name evidence="2" type="ORF">AWB69_00001</name>
</gene>
<proteinExistence type="predicted"/>
<dbReference type="Proteomes" id="UP000054683">
    <property type="component" value="Unassembled WGS sequence"/>
</dbReference>
<keyword evidence="1" id="KW-0812">Transmembrane</keyword>
<evidence type="ECO:0000256" key="1">
    <source>
        <dbReference type="SAM" id="Phobius"/>
    </source>
</evidence>
<sequence length="155" mass="17209">MPHQQNDASLSVTVSFAIAVLIYALMPTTTMRVVEYNCPGTWDSSMTCSVRTVRSSALRFIVNDHTGDVAWYVDQNAGDWFVNGGIYKKCAVVDADNWKCGEEGREASGMTEGEYFRRSDGVGGYAIAGYTGWRYYRERVLMLLSRLFGSARATG</sequence>
<evidence type="ECO:0000313" key="3">
    <source>
        <dbReference type="Proteomes" id="UP000054683"/>
    </source>
</evidence>
<dbReference type="EMBL" id="FCOK02000001">
    <property type="protein sequence ID" value="SAL09220.1"/>
    <property type="molecule type" value="Genomic_DNA"/>
</dbReference>
<protein>
    <submittedName>
        <fullName evidence="2">Uncharacterized protein</fullName>
    </submittedName>
</protein>
<keyword evidence="1" id="KW-1133">Transmembrane helix</keyword>
<dbReference type="AlphaFoldDB" id="A0A158ERC9"/>
<feature type="transmembrane region" description="Helical" evidence="1">
    <location>
        <begin position="7"/>
        <end position="26"/>
    </location>
</feature>
<evidence type="ECO:0000313" key="2">
    <source>
        <dbReference type="EMBL" id="SAL09220.1"/>
    </source>
</evidence>